<dbReference type="Gene3D" id="1.10.150.80">
    <property type="entry name" value="HRDC domain"/>
    <property type="match status" value="1"/>
</dbReference>
<feature type="compositionally biased region" description="Basic and acidic residues" evidence="19">
    <location>
        <begin position="182"/>
        <end position="201"/>
    </location>
</feature>
<dbReference type="PANTHER" id="PTHR13710">
    <property type="entry name" value="DNA HELICASE RECQ FAMILY MEMBER"/>
    <property type="match status" value="1"/>
</dbReference>
<evidence type="ECO:0000256" key="1">
    <source>
        <dbReference type="ARBA" id="ARBA00001947"/>
    </source>
</evidence>
<organism evidence="23 24">
    <name type="scientific">Penicillium atrosanguineum</name>
    <dbReference type="NCBI Taxonomy" id="1132637"/>
    <lineage>
        <taxon>Eukaryota</taxon>
        <taxon>Fungi</taxon>
        <taxon>Dikarya</taxon>
        <taxon>Ascomycota</taxon>
        <taxon>Pezizomycotina</taxon>
        <taxon>Eurotiomycetes</taxon>
        <taxon>Eurotiomycetidae</taxon>
        <taxon>Eurotiales</taxon>
        <taxon>Aspergillaceae</taxon>
        <taxon>Penicillium</taxon>
    </lineage>
</organism>
<feature type="region of interest" description="Disordered" evidence="19">
    <location>
        <begin position="604"/>
        <end position="644"/>
    </location>
</feature>
<dbReference type="PROSITE" id="PS50967">
    <property type="entry name" value="HRDC"/>
    <property type="match status" value="1"/>
</dbReference>
<feature type="compositionally biased region" description="Polar residues" evidence="19">
    <location>
        <begin position="229"/>
        <end position="241"/>
    </location>
</feature>
<dbReference type="GO" id="GO:0043138">
    <property type="term" value="F:3'-5' DNA helicase activity"/>
    <property type="evidence" value="ECO:0007669"/>
    <property type="project" value="UniProtKB-EC"/>
</dbReference>
<dbReference type="Proteomes" id="UP001147746">
    <property type="component" value="Unassembled WGS sequence"/>
</dbReference>
<keyword evidence="9" id="KW-0347">Helicase</keyword>
<feature type="compositionally biased region" description="Basic and acidic residues" evidence="19">
    <location>
        <begin position="341"/>
        <end position="351"/>
    </location>
</feature>
<evidence type="ECO:0000256" key="5">
    <source>
        <dbReference type="ARBA" id="ARBA00022723"/>
    </source>
</evidence>
<dbReference type="InterPro" id="IPR014001">
    <property type="entry name" value="Helicase_ATP-bd"/>
</dbReference>
<dbReference type="GO" id="GO:0009378">
    <property type="term" value="F:four-way junction helicase activity"/>
    <property type="evidence" value="ECO:0007669"/>
    <property type="project" value="TreeGrafter"/>
</dbReference>
<dbReference type="Gene3D" id="3.40.50.300">
    <property type="entry name" value="P-loop containing nucleotide triphosphate hydrolases"/>
    <property type="match status" value="2"/>
</dbReference>
<proteinExistence type="inferred from homology"/>
<evidence type="ECO:0000256" key="7">
    <source>
        <dbReference type="ARBA" id="ARBA00022763"/>
    </source>
</evidence>
<dbReference type="InterPro" id="IPR004589">
    <property type="entry name" value="DNA_helicase_ATP-dep_RecQ"/>
</dbReference>
<accession>A0A9W9U2C8</accession>
<dbReference type="GO" id="GO:0046872">
    <property type="term" value="F:metal ion binding"/>
    <property type="evidence" value="ECO:0007669"/>
    <property type="project" value="UniProtKB-KW"/>
</dbReference>
<keyword evidence="12" id="KW-0238">DNA-binding</keyword>
<feature type="compositionally biased region" description="Low complexity" evidence="19">
    <location>
        <begin position="94"/>
        <end position="104"/>
    </location>
</feature>
<evidence type="ECO:0000256" key="4">
    <source>
        <dbReference type="ARBA" id="ARBA00022705"/>
    </source>
</evidence>
<dbReference type="InterPro" id="IPR036388">
    <property type="entry name" value="WH-like_DNA-bd_sf"/>
</dbReference>
<dbReference type="CDD" id="cd17920">
    <property type="entry name" value="DEXHc_RecQ"/>
    <property type="match status" value="1"/>
</dbReference>
<evidence type="ECO:0000256" key="17">
    <source>
        <dbReference type="ARBA" id="ARBA00034808"/>
    </source>
</evidence>
<name>A0A9W9U2C8_9EURO</name>
<comment type="caution">
    <text evidence="23">The sequence shown here is derived from an EMBL/GenBank/DDBJ whole genome shotgun (WGS) entry which is preliminary data.</text>
</comment>
<feature type="compositionally biased region" description="Acidic residues" evidence="19">
    <location>
        <begin position="46"/>
        <end position="55"/>
    </location>
</feature>
<evidence type="ECO:0000256" key="8">
    <source>
        <dbReference type="ARBA" id="ARBA00022801"/>
    </source>
</evidence>
<evidence type="ECO:0000256" key="2">
    <source>
        <dbReference type="ARBA" id="ARBA00004123"/>
    </source>
</evidence>
<protein>
    <recommendedName>
        <fullName evidence="18">RecQ-like DNA helicase BLM</fullName>
        <ecNumber evidence="17">5.6.2.4</ecNumber>
    </recommendedName>
</protein>
<feature type="compositionally biased region" description="Polar residues" evidence="19">
    <location>
        <begin position="253"/>
        <end position="263"/>
    </location>
</feature>
<evidence type="ECO:0000256" key="9">
    <source>
        <dbReference type="ARBA" id="ARBA00022806"/>
    </source>
</evidence>
<dbReference type="Pfam" id="PF00270">
    <property type="entry name" value="DEAD"/>
    <property type="match status" value="1"/>
</dbReference>
<dbReference type="GO" id="GO:0005694">
    <property type="term" value="C:chromosome"/>
    <property type="evidence" value="ECO:0007669"/>
    <property type="project" value="TreeGrafter"/>
</dbReference>
<dbReference type="InterPro" id="IPR002464">
    <property type="entry name" value="DNA/RNA_helicase_DEAH_CS"/>
</dbReference>
<evidence type="ECO:0000256" key="16">
    <source>
        <dbReference type="ARBA" id="ARBA00034617"/>
    </source>
</evidence>
<dbReference type="SUPFAM" id="SSF47819">
    <property type="entry name" value="HRDC-like"/>
    <property type="match status" value="1"/>
</dbReference>
<dbReference type="InterPro" id="IPR011545">
    <property type="entry name" value="DEAD/DEAH_box_helicase_dom"/>
</dbReference>
<dbReference type="InterPro" id="IPR002121">
    <property type="entry name" value="HRDC_dom"/>
</dbReference>
<comment type="similarity">
    <text evidence="3">Belongs to the helicase family. RecQ subfamily.</text>
</comment>
<dbReference type="EC" id="5.6.2.4" evidence="17"/>
<feature type="region of interest" description="Disordered" evidence="19">
    <location>
        <begin position="502"/>
        <end position="583"/>
    </location>
</feature>
<dbReference type="SMART" id="SM00956">
    <property type="entry name" value="RQC"/>
    <property type="match status" value="1"/>
</dbReference>
<feature type="compositionally biased region" description="Basic residues" evidence="19">
    <location>
        <begin position="1451"/>
        <end position="1465"/>
    </location>
</feature>
<reference evidence="23" key="1">
    <citation type="submission" date="2022-12" db="EMBL/GenBank/DDBJ databases">
        <authorList>
            <person name="Petersen C."/>
        </authorList>
    </citation>
    <scope>NUCLEOTIDE SEQUENCE</scope>
    <source>
        <strain evidence="23">IBT 21472</strain>
    </source>
</reference>
<dbReference type="EMBL" id="JAPZBO010000009">
    <property type="protein sequence ID" value="KAJ5303105.1"/>
    <property type="molecule type" value="Genomic_DNA"/>
</dbReference>
<sequence>MTKNNLASHLKWLLNQGPSLYLSLTTDTPLIERDNRASQQPTPPFDESDEPDEIFEDCNDVTDENMARLMLAPQSASKPRMLSHPDKTLERTPSTSKKLSSSKSVVQGTRNRNLYDSGISDTETGDIESYYEPTSSSKTIRPKATQLCLDPKIETSPFDVIDSIDLTGEFHRMPSSSTAEFAEPRRLWTEDDASREGANEKRGKKRKSEENTFDVLSPSKHVAKLGTPSKASRPSVSSNAEYLSAKSEVSRKSPLQSIVLGQQSSRKPPTSSRKRVIADSDEEDDPFDVSWLANDGVEEMVLDADPRLYPRLPQVSPAESEKKKKKKIENSAPRSSPSKTVVDDTTTRKESQPPQPSPGLKVPSSQQKDPKVLQFLTLSAGALQHSISQLKKTLQKNAEVVYEQAMEGRPAPDLIADNKNLVSQIQAIDTLQGHRDTHRDCVSRKETLKRSLMQAISQGLDPTTMPDELARSRAVEAELEQVESEICELLPRAKILEMGHESVSGYPSSPVNSSRSPRLSDGLKGSSFSRPSPPALIKPAQRRENIREPQSFTSPKRYKQGSIMARNDGSHISRNMGSPPPPMDFDDFDWNASDDEMLEVAGSFENEPSVSVREQPSQTRKVFAETSGNSSRMPPPKKSPARSNFWSNHQWSQEVKTVLKDRFHLRGFRPNQLEAIDATLGGKDTFILMPTGGGKSLCYQLPSIVNSGRTRGVTLVVSPLLSLMQDQVDHLRKLNINAFLMNGETEQAQRSWILGQLSNHGGEGLELLYITPEMINKNQTLVRALEKLHRRNQLARLVIDEAHCVSQWGHDFRPDYKELGEVRAKLPGVPLMALTATATENVKVDVMHNLKMSGCEVFLQSFNRPNLTYEVRPKGKNDEVLASIAETITSTYKNQCGIVYCLSRKTCEKVAEDLQKMYNLKAKHYHAGMNSSDKAKTQNAWQMGRCHVIVATIAFGMGIDKPDVRFVFHHSIPKSLEGYYQETGRAGRDGKRSGCYLFYGYKDTATLKRMIDAGEGSWEQKARQKAMLRNVVQFCENRSDCRRVQVLAYFNEYFRRDDCGNACDNCKSDLVFEEHDFSHHASSAIKIVRHFQYDLKEKVTVLYCADLLRGDLKRAKSPSHKKIPWYGDGSDLDRGEAERLFYRLLGEDALGEDNVINGKDFAIQYILLGRRATEYETGQRKMKLQVRVSPNGKTKAARPAQKSRRGSQGYPQSTMVSSPIQSANDRRQARSQQRSARVDHSSADEDSDGFEPIRVVGKQRRDNAREIGPPITSDQKMDQLDHLHRAVVEDFEVTAKRYLQDIVVEKDLRYQPFPDSILREMAIGFPKNLLELAAIPNIDQDKVQRYGRQMLRLVDNAKRRYAELTQDAQDADANGIVPDPNHHNVINLSSSDEYSDDDDLFVDQASTFDYPMEDNPPNEDITSRYFPPPLSPGFGPGDDMESGATASGSKGRSKRPYTKRPRGKKGASSGGTWKAKGSRAKSKAGDRAPNRSAAPKKTVKAKTPGSTIGMMPI</sequence>
<dbReference type="GO" id="GO:0000724">
    <property type="term" value="P:double-strand break repair via homologous recombination"/>
    <property type="evidence" value="ECO:0007669"/>
    <property type="project" value="TreeGrafter"/>
</dbReference>
<evidence type="ECO:0000256" key="13">
    <source>
        <dbReference type="ARBA" id="ARBA00023204"/>
    </source>
</evidence>
<dbReference type="SMART" id="SM00490">
    <property type="entry name" value="HELICc"/>
    <property type="match status" value="1"/>
</dbReference>
<dbReference type="SUPFAM" id="SSF52540">
    <property type="entry name" value="P-loop containing nucleoside triphosphate hydrolases"/>
    <property type="match status" value="1"/>
</dbReference>
<feature type="compositionally biased region" description="Polar residues" evidence="19">
    <location>
        <begin position="1209"/>
        <end position="1220"/>
    </location>
</feature>
<feature type="domain" description="HRDC" evidence="20">
    <location>
        <begin position="1281"/>
        <end position="1364"/>
    </location>
</feature>
<feature type="region of interest" description="Disordered" evidence="19">
    <location>
        <begin position="32"/>
        <end position="55"/>
    </location>
</feature>
<feature type="region of interest" description="Disordered" evidence="19">
    <location>
        <begin position="72"/>
        <end position="107"/>
    </location>
</feature>
<comment type="subcellular location">
    <subcellularLocation>
        <location evidence="2">Nucleus</location>
    </subcellularLocation>
</comment>
<evidence type="ECO:0000256" key="14">
    <source>
        <dbReference type="ARBA" id="ARBA00023235"/>
    </source>
</evidence>
<keyword evidence="4" id="KW-0235">DNA replication</keyword>
<dbReference type="Pfam" id="PF00570">
    <property type="entry name" value="HRDC"/>
    <property type="match status" value="1"/>
</dbReference>
<evidence type="ECO:0000256" key="15">
    <source>
        <dbReference type="ARBA" id="ARBA00023242"/>
    </source>
</evidence>
<evidence type="ECO:0000256" key="18">
    <source>
        <dbReference type="ARBA" id="ARBA00073450"/>
    </source>
</evidence>
<evidence type="ECO:0000256" key="12">
    <source>
        <dbReference type="ARBA" id="ARBA00023125"/>
    </source>
</evidence>
<keyword evidence="24" id="KW-1185">Reference proteome</keyword>
<dbReference type="PROSITE" id="PS00690">
    <property type="entry name" value="DEAH_ATP_HELICASE"/>
    <property type="match status" value="1"/>
</dbReference>
<evidence type="ECO:0000256" key="19">
    <source>
        <dbReference type="SAM" id="MobiDB-lite"/>
    </source>
</evidence>
<evidence type="ECO:0000256" key="10">
    <source>
        <dbReference type="ARBA" id="ARBA00022833"/>
    </source>
</evidence>
<dbReference type="CDD" id="cd18794">
    <property type="entry name" value="SF2_C_RecQ"/>
    <property type="match status" value="1"/>
</dbReference>
<dbReference type="GO" id="GO:0016787">
    <property type="term" value="F:hydrolase activity"/>
    <property type="evidence" value="ECO:0007669"/>
    <property type="project" value="UniProtKB-KW"/>
</dbReference>
<dbReference type="Pfam" id="PF09382">
    <property type="entry name" value="RQC"/>
    <property type="match status" value="1"/>
</dbReference>
<keyword evidence="11" id="KW-0067">ATP-binding</keyword>
<evidence type="ECO:0000256" key="11">
    <source>
        <dbReference type="ARBA" id="ARBA00022840"/>
    </source>
</evidence>
<feature type="domain" description="Helicase C-terminal" evidence="22">
    <location>
        <begin position="876"/>
        <end position="1029"/>
    </location>
</feature>
<dbReference type="PROSITE" id="PS51194">
    <property type="entry name" value="HELICASE_CTER"/>
    <property type="match status" value="1"/>
</dbReference>
<evidence type="ECO:0000259" key="20">
    <source>
        <dbReference type="PROSITE" id="PS50967"/>
    </source>
</evidence>
<dbReference type="GO" id="GO:0005634">
    <property type="term" value="C:nucleus"/>
    <property type="evidence" value="ECO:0007669"/>
    <property type="project" value="UniProtKB-SubCell"/>
</dbReference>
<feature type="domain" description="Helicase ATP-binding" evidence="21">
    <location>
        <begin position="676"/>
        <end position="856"/>
    </location>
</feature>
<dbReference type="InterPro" id="IPR027417">
    <property type="entry name" value="P-loop_NTPase"/>
</dbReference>
<evidence type="ECO:0000256" key="6">
    <source>
        <dbReference type="ARBA" id="ARBA00022741"/>
    </source>
</evidence>
<dbReference type="InterPro" id="IPR001650">
    <property type="entry name" value="Helicase_C-like"/>
</dbReference>
<keyword evidence="6" id="KW-0547">Nucleotide-binding</keyword>
<evidence type="ECO:0000259" key="22">
    <source>
        <dbReference type="PROSITE" id="PS51194"/>
    </source>
</evidence>
<keyword evidence="10" id="KW-0862">Zinc</keyword>
<dbReference type="Pfam" id="PF00271">
    <property type="entry name" value="Helicase_C"/>
    <property type="match status" value="1"/>
</dbReference>
<keyword evidence="7" id="KW-0227">DNA damage</keyword>
<dbReference type="SUPFAM" id="SSF46785">
    <property type="entry name" value="Winged helix' DNA-binding domain"/>
    <property type="match status" value="1"/>
</dbReference>
<feature type="compositionally biased region" description="Low complexity" evidence="19">
    <location>
        <begin position="502"/>
        <end position="520"/>
    </location>
</feature>
<keyword evidence="15" id="KW-0539">Nucleus</keyword>
<gene>
    <name evidence="23" type="ORF">N7476_009904</name>
</gene>
<dbReference type="Gene3D" id="1.10.10.10">
    <property type="entry name" value="Winged helix-like DNA-binding domain superfamily/Winged helix DNA-binding domain"/>
    <property type="match status" value="1"/>
</dbReference>
<feature type="region of interest" description="Disordered" evidence="19">
    <location>
        <begin position="174"/>
        <end position="367"/>
    </location>
</feature>
<feature type="region of interest" description="Disordered" evidence="19">
    <location>
        <begin position="1371"/>
        <end position="1513"/>
    </location>
</feature>
<keyword evidence="13" id="KW-0234">DNA repair</keyword>
<dbReference type="GO" id="GO:0003677">
    <property type="term" value="F:DNA binding"/>
    <property type="evidence" value="ECO:0007669"/>
    <property type="project" value="UniProtKB-KW"/>
</dbReference>
<keyword evidence="8" id="KW-0378">Hydrolase</keyword>
<feature type="region of interest" description="Disordered" evidence="19">
    <location>
        <begin position="1178"/>
        <end position="1275"/>
    </location>
</feature>
<dbReference type="NCBIfam" id="TIGR00614">
    <property type="entry name" value="recQ_fam"/>
    <property type="match status" value="1"/>
</dbReference>
<dbReference type="Pfam" id="PF16124">
    <property type="entry name" value="RecQ_Zn_bind"/>
    <property type="match status" value="1"/>
</dbReference>
<comment type="cofactor">
    <cofactor evidence="1">
        <name>Zn(2+)</name>
        <dbReference type="ChEBI" id="CHEBI:29105"/>
    </cofactor>
</comment>
<dbReference type="InterPro" id="IPR018982">
    <property type="entry name" value="RQC_domain"/>
</dbReference>
<comment type="catalytic activity">
    <reaction evidence="16">
        <text>Couples ATP hydrolysis with the unwinding of duplex DNA by translocating in the 3'-5' direction.</text>
        <dbReference type="EC" id="5.6.2.4"/>
    </reaction>
</comment>
<dbReference type="FunFam" id="3.40.50.300:FF:000340">
    <property type="entry name" value="Bloom syndrome, RecQ helicase"/>
    <property type="match status" value="1"/>
</dbReference>
<evidence type="ECO:0000256" key="3">
    <source>
        <dbReference type="ARBA" id="ARBA00005446"/>
    </source>
</evidence>
<dbReference type="GO" id="GO:0005524">
    <property type="term" value="F:ATP binding"/>
    <property type="evidence" value="ECO:0007669"/>
    <property type="project" value="UniProtKB-KW"/>
</dbReference>
<evidence type="ECO:0000313" key="24">
    <source>
        <dbReference type="Proteomes" id="UP001147746"/>
    </source>
</evidence>
<feature type="compositionally biased region" description="Low complexity" evidence="19">
    <location>
        <begin position="1493"/>
        <end position="1504"/>
    </location>
</feature>
<dbReference type="GO" id="GO:0006260">
    <property type="term" value="P:DNA replication"/>
    <property type="evidence" value="ECO:0007669"/>
    <property type="project" value="UniProtKB-KW"/>
</dbReference>
<dbReference type="GO" id="GO:0005737">
    <property type="term" value="C:cytoplasm"/>
    <property type="evidence" value="ECO:0007669"/>
    <property type="project" value="TreeGrafter"/>
</dbReference>
<keyword evidence="14" id="KW-0413">Isomerase</keyword>
<dbReference type="PROSITE" id="PS51192">
    <property type="entry name" value="HELICASE_ATP_BIND_1"/>
    <property type="match status" value="1"/>
</dbReference>
<dbReference type="InterPro" id="IPR044876">
    <property type="entry name" value="HRDC_dom_sf"/>
</dbReference>
<dbReference type="InterPro" id="IPR032284">
    <property type="entry name" value="RecQ_Zn-bd"/>
</dbReference>
<keyword evidence="5" id="KW-0479">Metal-binding</keyword>
<dbReference type="SMART" id="SM00487">
    <property type="entry name" value="DEXDc"/>
    <property type="match status" value="1"/>
</dbReference>
<reference evidence="23" key="2">
    <citation type="journal article" date="2023" name="IMA Fungus">
        <title>Comparative genomic study of the Penicillium genus elucidates a diverse pangenome and 15 lateral gene transfer events.</title>
        <authorList>
            <person name="Petersen C."/>
            <person name="Sorensen T."/>
            <person name="Nielsen M.R."/>
            <person name="Sondergaard T.E."/>
            <person name="Sorensen J.L."/>
            <person name="Fitzpatrick D.A."/>
            <person name="Frisvad J.C."/>
            <person name="Nielsen K.L."/>
        </authorList>
    </citation>
    <scope>NUCLEOTIDE SEQUENCE</scope>
    <source>
        <strain evidence="23">IBT 21472</strain>
    </source>
</reference>
<feature type="compositionally biased region" description="Polar residues" evidence="19">
    <location>
        <begin position="606"/>
        <end position="632"/>
    </location>
</feature>
<dbReference type="FunFam" id="3.40.50.300:FF:000537">
    <property type="entry name" value="Bloom syndrome RecQ-like helicase"/>
    <property type="match status" value="1"/>
</dbReference>
<evidence type="ECO:0000313" key="23">
    <source>
        <dbReference type="EMBL" id="KAJ5303105.1"/>
    </source>
</evidence>
<dbReference type="InterPro" id="IPR010997">
    <property type="entry name" value="HRDC-like_sf"/>
</dbReference>
<dbReference type="PANTHER" id="PTHR13710:SF153">
    <property type="entry name" value="RECQ-LIKE DNA HELICASE BLM"/>
    <property type="match status" value="1"/>
</dbReference>
<dbReference type="InterPro" id="IPR036390">
    <property type="entry name" value="WH_DNA-bd_sf"/>
</dbReference>
<evidence type="ECO:0000259" key="21">
    <source>
        <dbReference type="PROSITE" id="PS51192"/>
    </source>
</evidence>